<name>A0A1A3P6F5_MYCAS</name>
<dbReference type="Proteomes" id="UP000093928">
    <property type="component" value="Unassembled WGS sequence"/>
</dbReference>
<comment type="caution">
    <text evidence="1">The sequence shown here is derived from an EMBL/GenBank/DDBJ whole genome shotgun (WGS) entry which is preliminary data.</text>
</comment>
<dbReference type="EMBL" id="LZLS01000065">
    <property type="protein sequence ID" value="OBK28879.1"/>
    <property type="molecule type" value="Genomic_DNA"/>
</dbReference>
<proteinExistence type="predicted"/>
<dbReference type="OrthoDB" id="4731087at2"/>
<gene>
    <name evidence="1" type="ORF">A5634_19770</name>
</gene>
<organism evidence="1 2">
    <name type="scientific">Mycobacterium asiaticum</name>
    <dbReference type="NCBI Taxonomy" id="1790"/>
    <lineage>
        <taxon>Bacteria</taxon>
        <taxon>Bacillati</taxon>
        <taxon>Actinomycetota</taxon>
        <taxon>Actinomycetes</taxon>
        <taxon>Mycobacteriales</taxon>
        <taxon>Mycobacteriaceae</taxon>
        <taxon>Mycobacterium</taxon>
    </lineage>
</organism>
<evidence type="ECO:0000313" key="2">
    <source>
        <dbReference type="Proteomes" id="UP000093928"/>
    </source>
</evidence>
<protein>
    <submittedName>
        <fullName evidence="1">Uncharacterized protein</fullName>
    </submittedName>
</protein>
<dbReference type="AlphaFoldDB" id="A0A1A3P6F5"/>
<evidence type="ECO:0000313" key="1">
    <source>
        <dbReference type="EMBL" id="OBK28879.1"/>
    </source>
</evidence>
<reference evidence="1 2" key="1">
    <citation type="submission" date="2016-06" db="EMBL/GenBank/DDBJ databases">
        <authorList>
            <person name="Kjaerup R.B."/>
            <person name="Dalgaard T.S."/>
            <person name="Juul-Madsen H.R."/>
        </authorList>
    </citation>
    <scope>NUCLEOTIDE SEQUENCE [LARGE SCALE GENOMIC DNA]</scope>
    <source>
        <strain evidence="1 2">1165133.8</strain>
    </source>
</reference>
<accession>A0A1A3P6F5</accession>
<dbReference type="RefSeq" id="WP_065143381.1">
    <property type="nucleotide sequence ID" value="NZ_LZLS01000065.1"/>
</dbReference>
<sequence length="111" mass="12330">MAHRTPIRHGEILLLPIDATPNGTSAQVTSCIVGHSESGHHHVLESDDVFEQIVAANGDLFVDLDRPTPLRHHKTHQQHREIVVPAGAWKVIRKTEFDVRSSVAPRRVVAD</sequence>